<dbReference type="GO" id="GO:0016853">
    <property type="term" value="F:isomerase activity"/>
    <property type="evidence" value="ECO:0007669"/>
    <property type="project" value="UniProtKB-KW"/>
</dbReference>
<dbReference type="EMBL" id="QFOD01000012">
    <property type="protein sequence ID" value="PZP30950.1"/>
    <property type="molecule type" value="Genomic_DNA"/>
</dbReference>
<evidence type="ECO:0000313" key="3">
    <source>
        <dbReference type="Proteomes" id="UP000249633"/>
    </source>
</evidence>
<accession>A0A2W5DR41</accession>
<feature type="domain" description="DSBA-like thioredoxin" evidence="1">
    <location>
        <begin position="7"/>
        <end position="187"/>
    </location>
</feature>
<dbReference type="Gene3D" id="3.40.30.10">
    <property type="entry name" value="Glutaredoxin"/>
    <property type="match status" value="1"/>
</dbReference>
<dbReference type="AlphaFoldDB" id="A0A2W5DR41"/>
<protein>
    <submittedName>
        <fullName evidence="2">Protein-disulfide isomerase</fullName>
    </submittedName>
</protein>
<keyword evidence="2" id="KW-0413">Isomerase</keyword>
<name>A0A2W5DR41_9BURK</name>
<dbReference type="Pfam" id="PF01323">
    <property type="entry name" value="DSBA"/>
    <property type="match status" value="1"/>
</dbReference>
<dbReference type="InterPro" id="IPR001853">
    <property type="entry name" value="DSBA-like_thioredoxin_dom"/>
</dbReference>
<comment type="caution">
    <text evidence="2">The sequence shown here is derived from an EMBL/GenBank/DDBJ whole genome shotgun (WGS) entry which is preliminary data.</text>
</comment>
<dbReference type="InterPro" id="IPR036249">
    <property type="entry name" value="Thioredoxin-like_sf"/>
</dbReference>
<organism evidence="2 3">
    <name type="scientific">Roseateles depolymerans</name>
    <dbReference type="NCBI Taxonomy" id="76731"/>
    <lineage>
        <taxon>Bacteria</taxon>
        <taxon>Pseudomonadati</taxon>
        <taxon>Pseudomonadota</taxon>
        <taxon>Betaproteobacteria</taxon>
        <taxon>Burkholderiales</taxon>
        <taxon>Sphaerotilaceae</taxon>
        <taxon>Roseateles</taxon>
    </lineage>
</organism>
<dbReference type="GO" id="GO:0016491">
    <property type="term" value="F:oxidoreductase activity"/>
    <property type="evidence" value="ECO:0007669"/>
    <property type="project" value="InterPro"/>
</dbReference>
<dbReference type="SUPFAM" id="SSF52833">
    <property type="entry name" value="Thioredoxin-like"/>
    <property type="match status" value="1"/>
</dbReference>
<dbReference type="Proteomes" id="UP000249633">
    <property type="component" value="Unassembled WGS sequence"/>
</dbReference>
<reference evidence="2 3" key="1">
    <citation type="submission" date="2017-08" db="EMBL/GenBank/DDBJ databases">
        <title>Infants hospitalized years apart are colonized by the same room-sourced microbial strains.</title>
        <authorList>
            <person name="Brooks B."/>
            <person name="Olm M.R."/>
            <person name="Firek B.A."/>
            <person name="Baker R."/>
            <person name="Thomas B.C."/>
            <person name="Morowitz M.J."/>
            <person name="Banfield J.F."/>
        </authorList>
    </citation>
    <scope>NUCLEOTIDE SEQUENCE [LARGE SCALE GENOMIC DNA]</scope>
    <source>
        <strain evidence="2">S2_012_000_R2_81</strain>
    </source>
</reference>
<dbReference type="PANTHER" id="PTHR13887">
    <property type="entry name" value="GLUTATHIONE S-TRANSFERASE KAPPA"/>
    <property type="match status" value="1"/>
</dbReference>
<evidence type="ECO:0000259" key="1">
    <source>
        <dbReference type="Pfam" id="PF01323"/>
    </source>
</evidence>
<dbReference type="CDD" id="cd03025">
    <property type="entry name" value="DsbA_FrnE_like"/>
    <property type="match status" value="1"/>
</dbReference>
<gene>
    <name evidence="2" type="ORF">DI603_13525</name>
</gene>
<dbReference type="PANTHER" id="PTHR13887:SF51">
    <property type="entry name" value="DSBA FAMILY PROTEIN"/>
    <property type="match status" value="1"/>
</dbReference>
<proteinExistence type="predicted"/>
<sequence length="221" mass="23766">MNEMPTLHYVYDPFCGWCFGAAPLLSAAAHVPGLRIALHGGGLLTGDRARSMDDDWREFVRPHEQRITTLTGQGFGSRYRDIAQFDRSLRLDSGPPTAAMLAAEAAGGLGLAVLKRLQKAYYLDGRPIADHDELLRQASELGLPDTAFEAALDQAMSGLGRHFAASHALLQSLGARGYPTLALQRGDQLELLPLGQWLGRPAPLRTALEQKLGLTGLAAAA</sequence>
<evidence type="ECO:0000313" key="2">
    <source>
        <dbReference type="EMBL" id="PZP30950.1"/>
    </source>
</evidence>